<evidence type="ECO:0000313" key="8">
    <source>
        <dbReference type="EMBL" id="CEM25029.1"/>
    </source>
</evidence>
<feature type="compositionally biased region" description="Basic and acidic residues" evidence="6">
    <location>
        <begin position="126"/>
        <end position="142"/>
    </location>
</feature>
<evidence type="ECO:0000256" key="4">
    <source>
        <dbReference type="ARBA" id="ARBA00022833"/>
    </source>
</evidence>
<dbReference type="Gene3D" id="4.10.1000.10">
    <property type="entry name" value="Zinc finger, CCCH-type"/>
    <property type="match status" value="1"/>
</dbReference>
<feature type="zinc finger region" description="C3H1-type" evidence="5">
    <location>
        <begin position="61"/>
        <end position="89"/>
    </location>
</feature>
<dbReference type="PANTHER" id="PTHR12547:SF18">
    <property type="entry name" value="PROTEIN TIS11"/>
    <property type="match status" value="1"/>
</dbReference>
<feature type="region of interest" description="Disordered" evidence="6">
    <location>
        <begin position="415"/>
        <end position="453"/>
    </location>
</feature>
<feature type="compositionally biased region" description="Basic and acidic residues" evidence="6">
    <location>
        <begin position="1223"/>
        <end position="1238"/>
    </location>
</feature>
<feature type="region of interest" description="Disordered" evidence="6">
    <location>
        <begin position="1463"/>
        <end position="1486"/>
    </location>
</feature>
<keyword evidence="3 5" id="KW-0863">Zinc-finger</keyword>
<feature type="compositionally biased region" description="Polar residues" evidence="6">
    <location>
        <begin position="821"/>
        <end position="832"/>
    </location>
</feature>
<name>A0A0G4G8B7_9ALVE</name>
<feature type="compositionally biased region" description="Low complexity" evidence="6">
    <location>
        <begin position="153"/>
        <end position="168"/>
    </location>
</feature>
<feature type="compositionally biased region" description="Low complexity" evidence="6">
    <location>
        <begin position="891"/>
        <end position="900"/>
    </location>
</feature>
<dbReference type="GO" id="GO:0003729">
    <property type="term" value="F:mRNA binding"/>
    <property type="evidence" value="ECO:0007669"/>
    <property type="project" value="InterPro"/>
</dbReference>
<feature type="region of interest" description="Disordered" evidence="6">
    <location>
        <begin position="126"/>
        <end position="230"/>
    </location>
</feature>
<feature type="region of interest" description="Disordered" evidence="6">
    <location>
        <begin position="752"/>
        <end position="904"/>
    </location>
</feature>
<feature type="zinc finger region" description="C3H1-type" evidence="5">
    <location>
        <begin position="97"/>
        <end position="124"/>
    </location>
</feature>
<gene>
    <name evidence="8" type="ORF">Cvel_20737</name>
</gene>
<keyword evidence="2" id="KW-0677">Repeat</keyword>
<feature type="domain" description="C3H1-type" evidence="7">
    <location>
        <begin position="25"/>
        <end position="52"/>
    </location>
</feature>
<organism evidence="8">
    <name type="scientific">Chromera velia CCMP2878</name>
    <dbReference type="NCBI Taxonomy" id="1169474"/>
    <lineage>
        <taxon>Eukaryota</taxon>
        <taxon>Sar</taxon>
        <taxon>Alveolata</taxon>
        <taxon>Colpodellida</taxon>
        <taxon>Chromeraceae</taxon>
        <taxon>Chromera</taxon>
    </lineage>
</organism>
<feature type="compositionally biased region" description="Low complexity" evidence="6">
    <location>
        <begin position="388"/>
        <end position="403"/>
    </location>
</feature>
<feature type="compositionally biased region" description="Low complexity" evidence="6">
    <location>
        <begin position="216"/>
        <end position="228"/>
    </location>
</feature>
<dbReference type="InterPro" id="IPR036855">
    <property type="entry name" value="Znf_CCCH_sf"/>
</dbReference>
<dbReference type="InterPro" id="IPR000571">
    <property type="entry name" value="Znf_CCCH"/>
</dbReference>
<feature type="compositionally biased region" description="Gly residues" evidence="6">
    <location>
        <begin position="359"/>
        <end position="372"/>
    </location>
</feature>
<keyword evidence="4 5" id="KW-0862">Zinc</keyword>
<dbReference type="PROSITE" id="PS50103">
    <property type="entry name" value="ZF_C3H1"/>
    <property type="match status" value="3"/>
</dbReference>
<feature type="compositionally biased region" description="Acidic residues" evidence="6">
    <location>
        <begin position="415"/>
        <end position="425"/>
    </location>
</feature>
<feature type="compositionally biased region" description="Low complexity" evidence="6">
    <location>
        <begin position="1189"/>
        <end position="1204"/>
    </location>
</feature>
<feature type="compositionally biased region" description="Basic and acidic residues" evidence="6">
    <location>
        <begin position="185"/>
        <end position="195"/>
    </location>
</feature>
<feature type="compositionally biased region" description="Basic and acidic residues" evidence="6">
    <location>
        <begin position="1052"/>
        <end position="1064"/>
    </location>
</feature>
<dbReference type="VEuPathDB" id="CryptoDB:Cvel_20737"/>
<feature type="compositionally biased region" description="Basic and acidic residues" evidence="6">
    <location>
        <begin position="1026"/>
        <end position="1043"/>
    </location>
</feature>
<feature type="zinc finger region" description="C3H1-type" evidence="5">
    <location>
        <begin position="25"/>
        <end position="52"/>
    </location>
</feature>
<dbReference type="Gene3D" id="3.30.1370.210">
    <property type="match status" value="1"/>
</dbReference>
<evidence type="ECO:0000259" key="7">
    <source>
        <dbReference type="PROSITE" id="PS50103"/>
    </source>
</evidence>
<keyword evidence="1 5" id="KW-0479">Metal-binding</keyword>
<reference evidence="8" key="1">
    <citation type="submission" date="2014-11" db="EMBL/GenBank/DDBJ databases">
        <authorList>
            <person name="Otto D Thomas"/>
            <person name="Naeem Raeece"/>
        </authorList>
    </citation>
    <scope>NUCLEOTIDE SEQUENCE</scope>
</reference>
<accession>A0A0G4G8B7</accession>
<dbReference type="PANTHER" id="PTHR12547">
    <property type="entry name" value="CCCH ZINC FINGER/TIS11-RELATED"/>
    <property type="match status" value="1"/>
</dbReference>
<dbReference type="GO" id="GO:0008270">
    <property type="term" value="F:zinc ion binding"/>
    <property type="evidence" value="ECO:0007669"/>
    <property type="project" value="UniProtKB-KW"/>
</dbReference>
<feature type="compositionally biased region" description="Basic and acidic residues" evidence="6">
    <location>
        <begin position="989"/>
        <end position="1000"/>
    </location>
</feature>
<evidence type="ECO:0000256" key="5">
    <source>
        <dbReference type="PROSITE-ProRule" id="PRU00723"/>
    </source>
</evidence>
<feature type="compositionally biased region" description="Gly residues" evidence="6">
    <location>
        <begin position="770"/>
        <end position="782"/>
    </location>
</feature>
<feature type="region of interest" description="Disordered" evidence="6">
    <location>
        <begin position="950"/>
        <end position="1244"/>
    </location>
</feature>
<sequence>MKESASGGKSDLYGRRPSRACEEQFFRIKMCPWLEKGTCFRGEKCTYAHSEDQLVKNPVPLQKTRLCQPFMRGECHLSSDQCRFAHGNAELRATNEYFKTALCRFWQQGTCPQGAACRHAHGNEELRRPRSGFEKPAPRDSPSETPLRRVSGATLASSVRASATASTRVTRRGSEDFPSPQVGEGSRRGGGRGEEQAEEENCFGGGMSGRGRRAETSSGCTSNSNSNSIRSLMGGPMLKRRGSAGGGTDSCLTVHSQSSRAPAFSSSVPPQLFTASGGVEGGPSAVASPAVTAVGGCPSEVPPPLANDGGGGGRGSEEDPDHGERASMISGIASSPPLPEVGGQISSPFVLPRGKQQGTTGGPGTETGGTMSGPGTAAPDFDSSCVHSTAADSAPPSARRVAASLDTSSFYQAAAEEDGQPDVEGAEQCVVSGGGDPPAGPPADCGGEGGALEGRRAFEGEAGTCPPPADGMFGNEAAEGNAEQQQQQQMEFNQQMRMGGMQQQPGQQHCLPCLSPETAIANPHGYPNGGNGIAQSPLDLGTPGGMQNSIQQTFGGECGGFNGGNGGTVSGEMNMGPGMFCGFPGPGGPVPDGFNSELHRQMMNLTIQQFHQQQEQERMQHQAAAMQQQMNTQFGGQPADLNQQSPQPMLENPSMAARMWGGAGCPPEMLMSMGCGQGMDGQAQWGGQQDDGSGAPWFNPQQQQQMQGGWTEFGPQGGMMCENGNWGGPMGPNGGPAGGFPPVHAQYGDIADQQQQPPQAQEMPPRQWNFGGGMGGGAGNDGRPGQMGSPPLQFHLQQQSASMGGITGPPPGLCTPISPPEHQQQQRLSHLMQSGPGPRGTGGNAGAPESPPPASCGRRAMSWASPPTGPSLLSQYSAEDGGASMKFPSPQNNQQNNAAAGEDERIAEEMQRAVAAGIPSSCMRRVGACDGRGHGRIAIGLTDLCLETPSGGSLQEAEDEEGTGGEPKRSLPVTPIEEEGGKSGGQMEGRGEAEREDDRKRLPKHSPGLSCARASTCESSPAVESRPGDGRIERARDSRERFCSDATVSATVREDTEGGSRREQGMGPETSPSSCSHEHARGKLREIQPGVWMEAAAAAAAEPIASSPSVLATPLQRGGSKDSSSIAPAAEDSPASTSHGDPKQKGSKKKKKTAGTTGVLSPAARDRHNSLRPPPLKTDSNIRFLQKTSSSGNGFSLSLLSPSPAEKMERPAEHRKHRGIPLPERHDEKEGGEEKQNVLEDGQLQQGATTLPLDARLLSHQTPHPEIPQDPHAQTTPAACLTPFQQQQLPQPIPLGCTQPLSLPIRDDGGSLSNTGGVPLPLPPAGFTPQQCHVGGSSPLASPMSPWMTVLLFNQMLQNQSASPLPRADSPLPPTDGGVGGVQRVPFCSTPLDPVAQQQQMEFLQQLREGSPVDFGGTGAGAESPCFFGLNNCVSPSPSAGTPLGVPLSFHHQLSMLPKEEIERVTSGSAENPESTTTVEQRGNLLPPRLSKTCFMRVKGSGSAKEKRQEASI</sequence>
<feature type="domain" description="C3H1-type" evidence="7">
    <location>
        <begin position="61"/>
        <end position="89"/>
    </location>
</feature>
<evidence type="ECO:0000256" key="6">
    <source>
        <dbReference type="SAM" id="MobiDB-lite"/>
    </source>
</evidence>
<feature type="region of interest" description="Disordered" evidence="6">
    <location>
        <begin position="1291"/>
        <end position="1331"/>
    </location>
</feature>
<dbReference type="SUPFAM" id="SSF90229">
    <property type="entry name" value="CCCH zinc finger"/>
    <property type="match status" value="2"/>
</dbReference>
<protein>
    <recommendedName>
        <fullName evidence="7">C3H1-type domain-containing protein</fullName>
    </recommendedName>
</protein>
<feature type="compositionally biased region" description="Polar residues" evidence="6">
    <location>
        <begin position="1466"/>
        <end position="1481"/>
    </location>
</feature>
<evidence type="ECO:0000256" key="3">
    <source>
        <dbReference type="ARBA" id="ARBA00022771"/>
    </source>
</evidence>
<feature type="compositionally biased region" description="Polar residues" evidence="6">
    <location>
        <begin position="1178"/>
        <end position="1188"/>
    </location>
</feature>
<feature type="compositionally biased region" description="Basic and acidic residues" evidence="6">
    <location>
        <begin position="1076"/>
        <end position="1086"/>
    </location>
</feature>
<dbReference type="SMART" id="SM00356">
    <property type="entry name" value="ZnF_C3H1"/>
    <property type="match status" value="3"/>
</dbReference>
<feature type="compositionally biased region" description="Low complexity" evidence="6">
    <location>
        <begin position="753"/>
        <end position="767"/>
    </location>
</feature>
<dbReference type="InterPro" id="IPR045877">
    <property type="entry name" value="ZFP36-like"/>
</dbReference>
<dbReference type="EMBL" id="CDMZ01000980">
    <property type="protein sequence ID" value="CEM25029.1"/>
    <property type="molecule type" value="Genomic_DNA"/>
</dbReference>
<evidence type="ECO:0000256" key="2">
    <source>
        <dbReference type="ARBA" id="ARBA00022737"/>
    </source>
</evidence>
<feature type="region of interest" description="Disordered" evidence="6">
    <location>
        <begin position="295"/>
        <end position="403"/>
    </location>
</feature>
<evidence type="ECO:0000256" key="1">
    <source>
        <dbReference type="ARBA" id="ARBA00022723"/>
    </source>
</evidence>
<feature type="compositionally biased region" description="Pro residues" evidence="6">
    <location>
        <begin position="808"/>
        <end position="819"/>
    </location>
</feature>
<feature type="domain" description="C3H1-type" evidence="7">
    <location>
        <begin position="97"/>
        <end position="124"/>
    </location>
</feature>
<dbReference type="Pfam" id="PF00642">
    <property type="entry name" value="zf-CCCH"/>
    <property type="match status" value="1"/>
</dbReference>
<proteinExistence type="predicted"/>